<evidence type="ECO:0000256" key="3">
    <source>
        <dbReference type="SAM" id="MobiDB-lite"/>
    </source>
</evidence>
<evidence type="ECO:0000256" key="1">
    <source>
        <dbReference type="PROSITE-ProRule" id="PRU00502"/>
    </source>
</evidence>
<feature type="domain" description="UBP-type" evidence="4">
    <location>
        <begin position="206"/>
        <end position="314"/>
    </location>
</feature>
<dbReference type="Proteomes" id="UP000324585">
    <property type="component" value="Unassembled WGS sequence"/>
</dbReference>
<dbReference type="PANTHER" id="PTHR24007:SF7">
    <property type="entry name" value="BRCA1-ASSOCIATED PROTEIN"/>
    <property type="match status" value="1"/>
</dbReference>
<keyword evidence="1" id="KW-0862">Zinc</keyword>
<accession>A0A5J4YPY9</accession>
<evidence type="ECO:0000256" key="2">
    <source>
        <dbReference type="SAM" id="Coils"/>
    </source>
</evidence>
<feature type="compositionally biased region" description="Polar residues" evidence="3">
    <location>
        <begin position="314"/>
        <end position="334"/>
    </location>
</feature>
<dbReference type="PROSITE" id="PS50271">
    <property type="entry name" value="ZF_UBP"/>
    <property type="match status" value="1"/>
</dbReference>
<keyword evidence="2" id="KW-0175">Coiled coil</keyword>
<evidence type="ECO:0000313" key="6">
    <source>
        <dbReference type="Proteomes" id="UP000324585"/>
    </source>
</evidence>
<feature type="coiled-coil region" evidence="2">
    <location>
        <begin position="436"/>
        <end position="470"/>
    </location>
</feature>
<dbReference type="GO" id="GO:0008270">
    <property type="term" value="F:zinc ion binding"/>
    <property type="evidence" value="ECO:0007669"/>
    <property type="project" value="UniProtKB-KW"/>
</dbReference>
<dbReference type="GO" id="GO:0005737">
    <property type="term" value="C:cytoplasm"/>
    <property type="evidence" value="ECO:0007669"/>
    <property type="project" value="TreeGrafter"/>
</dbReference>
<evidence type="ECO:0000259" key="4">
    <source>
        <dbReference type="PROSITE" id="PS50271"/>
    </source>
</evidence>
<organism evidence="5 6">
    <name type="scientific">Porphyridium purpureum</name>
    <name type="common">Red alga</name>
    <name type="synonym">Porphyridium cruentum</name>
    <dbReference type="NCBI Taxonomy" id="35688"/>
    <lineage>
        <taxon>Eukaryota</taxon>
        <taxon>Rhodophyta</taxon>
        <taxon>Bangiophyceae</taxon>
        <taxon>Porphyridiales</taxon>
        <taxon>Porphyridiaceae</taxon>
        <taxon>Porphyridium</taxon>
    </lineage>
</organism>
<dbReference type="GO" id="GO:0016567">
    <property type="term" value="P:protein ubiquitination"/>
    <property type="evidence" value="ECO:0007669"/>
    <property type="project" value="TreeGrafter"/>
</dbReference>
<dbReference type="AlphaFoldDB" id="A0A5J4YPY9"/>
<dbReference type="SMART" id="SM00290">
    <property type="entry name" value="ZnF_UBP"/>
    <property type="match status" value="1"/>
</dbReference>
<dbReference type="Gene3D" id="3.30.40.10">
    <property type="entry name" value="Zinc/RING finger domain, C3HC4 (zinc finger)"/>
    <property type="match status" value="1"/>
</dbReference>
<dbReference type="InterPro" id="IPR001607">
    <property type="entry name" value="Znf_UBP"/>
</dbReference>
<dbReference type="GO" id="GO:0007265">
    <property type="term" value="P:Ras protein signal transduction"/>
    <property type="evidence" value="ECO:0007669"/>
    <property type="project" value="TreeGrafter"/>
</dbReference>
<gene>
    <name evidence="5" type="ORF">FVE85_9046</name>
</gene>
<dbReference type="Pfam" id="PF02148">
    <property type="entry name" value="zf-UBP"/>
    <property type="match status" value="1"/>
</dbReference>
<dbReference type="GO" id="GO:0061630">
    <property type="term" value="F:ubiquitin protein ligase activity"/>
    <property type="evidence" value="ECO:0007669"/>
    <property type="project" value="TreeGrafter"/>
</dbReference>
<protein>
    <submittedName>
        <fullName evidence="5">BRCA1-associated protein</fullName>
    </submittedName>
</protein>
<evidence type="ECO:0000313" key="5">
    <source>
        <dbReference type="EMBL" id="KAA8492774.1"/>
    </source>
</evidence>
<dbReference type="PANTHER" id="PTHR24007">
    <property type="entry name" value="BRCA1-ASSOCIATED PROTEIN"/>
    <property type="match status" value="1"/>
</dbReference>
<keyword evidence="6" id="KW-1185">Reference proteome</keyword>
<sequence length="550" mass="60831">MYGSLFGAEGTSIKYTSKSTATQAPAERTRPPGDAVSLLIAVLSPLSCGNFLSSLSLKPPGDGADGLCVKDCVRLLVHGDGGAVEKAVVPIPKVVEHVGKAENETAVFSWAVITFGSVELAAQFHEWCVRSASFAGEMHRSSDCTRSDQSLVLAMIRIQKLVVLSSSDKKERQRALNCQERLIQIPSCPACMLRLDASVLGHEEIWESFYLETLHELLDTKCAVCVSASRPGLACADCGDQRNLWVCFICARVGCSRYASQHAAKHFSDSSHRHSLVLEVASGEVWDYIQDSFVQRVPAVEKFDSFLSHESLDATASSLPSPSKTSQRKTTPETQKSRSRKDLGGGTFVNASQQKKSGTTSPGPSGDRMDVSKALSPHVEAGSFEDEITAFEEDDEFEQARLESKVESLVAQYELQLTAYLDSQRQAFEREIAQEEALVRQRVEQLTTQLEAARARVSALQDEKRRWSEREQEQAVRLADKKARLKHFNSDIAEQKKLVESRLREQMTLKGKAAALQDVVNVKKNAIRSVEEEKRDVELHLKTLDAMQRL</sequence>
<comment type="caution">
    <text evidence="5">The sequence shown here is derived from an EMBL/GenBank/DDBJ whole genome shotgun (WGS) entry which is preliminary data.</text>
</comment>
<dbReference type="InterPro" id="IPR013083">
    <property type="entry name" value="Znf_RING/FYVE/PHD"/>
</dbReference>
<dbReference type="SUPFAM" id="SSF57850">
    <property type="entry name" value="RING/U-box"/>
    <property type="match status" value="1"/>
</dbReference>
<dbReference type="OrthoDB" id="273556at2759"/>
<feature type="region of interest" description="Disordered" evidence="3">
    <location>
        <begin position="314"/>
        <end position="371"/>
    </location>
</feature>
<keyword evidence="1" id="KW-0479">Metal-binding</keyword>
<keyword evidence="1" id="KW-0863">Zinc-finger</keyword>
<feature type="coiled-coil region" evidence="2">
    <location>
        <begin position="513"/>
        <end position="547"/>
    </location>
</feature>
<reference evidence="6" key="1">
    <citation type="journal article" date="2019" name="Nat. Commun.">
        <title>Expansion of phycobilisome linker gene families in mesophilic red algae.</title>
        <authorList>
            <person name="Lee J."/>
            <person name="Kim D."/>
            <person name="Bhattacharya D."/>
            <person name="Yoon H.S."/>
        </authorList>
    </citation>
    <scope>NUCLEOTIDE SEQUENCE [LARGE SCALE GENOMIC DNA]</scope>
    <source>
        <strain evidence="6">CCMP 1328</strain>
    </source>
</reference>
<dbReference type="EMBL" id="VRMN01000008">
    <property type="protein sequence ID" value="KAA8492774.1"/>
    <property type="molecule type" value="Genomic_DNA"/>
</dbReference>
<feature type="compositionally biased region" description="Polar residues" evidence="3">
    <location>
        <begin position="349"/>
        <end position="363"/>
    </location>
</feature>
<proteinExistence type="predicted"/>
<name>A0A5J4YPY9_PORPP</name>